<feature type="region of interest" description="Disordered" evidence="1">
    <location>
        <begin position="74"/>
        <end position="101"/>
    </location>
</feature>
<name>A0ABD2S407_9SOLN</name>
<reference evidence="2 3" key="1">
    <citation type="submission" date="2024-05" db="EMBL/GenBank/DDBJ databases">
        <title>De novo assembly of an allotetraploid wild potato.</title>
        <authorList>
            <person name="Hosaka A.J."/>
        </authorList>
    </citation>
    <scope>NUCLEOTIDE SEQUENCE [LARGE SCALE GENOMIC DNA]</scope>
    <source>
        <tissue evidence="2">Young leaves</tissue>
    </source>
</reference>
<sequence>MSSVVSDPKQQDSMHFLLRKQKGVKMKRVTKAQTYHIGSYQNQQRAELTTNIINLRQIKEMTSCLPCYGQRLEPNELRTTSPPQRNSDEPKPEAGEGKDLNKNLGSQSLWFTSSCLKLIDSQSFLAPFFQFFCLLIFLPTLFSKDPLFACEMYLVYFKYSSSSLYLLKISTFSLP</sequence>
<keyword evidence="3" id="KW-1185">Reference proteome</keyword>
<dbReference type="Proteomes" id="UP001627284">
    <property type="component" value="Unassembled WGS sequence"/>
</dbReference>
<gene>
    <name evidence="2" type="ORF">AABB24_027842</name>
</gene>
<dbReference type="AlphaFoldDB" id="A0ABD2S407"/>
<evidence type="ECO:0000256" key="1">
    <source>
        <dbReference type="SAM" id="MobiDB-lite"/>
    </source>
</evidence>
<dbReference type="EMBL" id="JBJKTR010000016">
    <property type="protein sequence ID" value="KAL3338941.1"/>
    <property type="molecule type" value="Genomic_DNA"/>
</dbReference>
<comment type="caution">
    <text evidence="2">The sequence shown here is derived from an EMBL/GenBank/DDBJ whole genome shotgun (WGS) entry which is preliminary data.</text>
</comment>
<proteinExistence type="predicted"/>
<feature type="compositionally biased region" description="Basic and acidic residues" evidence="1">
    <location>
        <begin position="86"/>
        <end position="101"/>
    </location>
</feature>
<accession>A0ABD2S407</accession>
<evidence type="ECO:0000313" key="2">
    <source>
        <dbReference type="EMBL" id="KAL3338941.1"/>
    </source>
</evidence>
<organism evidence="2 3">
    <name type="scientific">Solanum stoloniferum</name>
    <dbReference type="NCBI Taxonomy" id="62892"/>
    <lineage>
        <taxon>Eukaryota</taxon>
        <taxon>Viridiplantae</taxon>
        <taxon>Streptophyta</taxon>
        <taxon>Embryophyta</taxon>
        <taxon>Tracheophyta</taxon>
        <taxon>Spermatophyta</taxon>
        <taxon>Magnoliopsida</taxon>
        <taxon>eudicotyledons</taxon>
        <taxon>Gunneridae</taxon>
        <taxon>Pentapetalae</taxon>
        <taxon>asterids</taxon>
        <taxon>lamiids</taxon>
        <taxon>Solanales</taxon>
        <taxon>Solanaceae</taxon>
        <taxon>Solanoideae</taxon>
        <taxon>Solaneae</taxon>
        <taxon>Solanum</taxon>
    </lineage>
</organism>
<evidence type="ECO:0000313" key="3">
    <source>
        <dbReference type="Proteomes" id="UP001627284"/>
    </source>
</evidence>
<protein>
    <submittedName>
        <fullName evidence="2">Uncharacterized protein</fullName>
    </submittedName>
</protein>